<reference evidence="14 15" key="1">
    <citation type="journal article" date="2016" name="Nat. Commun.">
        <title>Thousands of microbial genomes shed light on interconnected biogeochemical processes in an aquifer system.</title>
        <authorList>
            <person name="Anantharaman K."/>
            <person name="Brown C.T."/>
            <person name="Hug L.A."/>
            <person name="Sharon I."/>
            <person name="Castelle C.J."/>
            <person name="Probst A.J."/>
            <person name="Thomas B.C."/>
            <person name="Singh A."/>
            <person name="Wilkins M.J."/>
            <person name="Karaoz U."/>
            <person name="Brodie E.L."/>
            <person name="Williams K.H."/>
            <person name="Hubbard S.S."/>
            <person name="Banfield J.F."/>
        </authorList>
    </citation>
    <scope>NUCLEOTIDE SEQUENCE [LARGE SCALE GENOMIC DNA]</scope>
</reference>
<evidence type="ECO:0000256" key="10">
    <source>
        <dbReference type="PIRNR" id="PIRNR003097"/>
    </source>
</evidence>
<evidence type="ECO:0000256" key="6">
    <source>
        <dbReference type="ARBA" id="ARBA00022692"/>
    </source>
</evidence>
<evidence type="ECO:0000256" key="2">
    <source>
        <dbReference type="ARBA" id="ARBA00007379"/>
    </source>
</evidence>
<evidence type="ECO:0000256" key="7">
    <source>
        <dbReference type="ARBA" id="ARBA00022989"/>
    </source>
</evidence>
<dbReference type="EMBL" id="MHOP01000013">
    <property type="protein sequence ID" value="OGZ65796.1"/>
    <property type="molecule type" value="Genomic_DNA"/>
</dbReference>
<evidence type="ECO:0000259" key="13">
    <source>
        <dbReference type="Pfam" id="PF18075"/>
    </source>
</evidence>
<dbReference type="Pfam" id="PF18075">
    <property type="entry name" value="FtsX_ECD"/>
    <property type="match status" value="1"/>
</dbReference>
<feature type="transmembrane region" description="Helical" evidence="11">
    <location>
        <begin position="227"/>
        <end position="254"/>
    </location>
</feature>
<organism evidence="14 15">
    <name type="scientific">Candidatus Staskawiczbacteria bacterium RIFCSPHIGHO2_01_FULL_41_41</name>
    <dbReference type="NCBI Taxonomy" id="1802203"/>
    <lineage>
        <taxon>Bacteria</taxon>
        <taxon>Candidatus Staskawicziibacteriota</taxon>
    </lineage>
</organism>
<name>A0A1G2HTC4_9BACT</name>
<dbReference type="Pfam" id="PF02687">
    <property type="entry name" value="FtsX"/>
    <property type="match status" value="1"/>
</dbReference>
<dbReference type="PANTHER" id="PTHR47755">
    <property type="entry name" value="CELL DIVISION PROTEIN FTSX"/>
    <property type="match status" value="1"/>
</dbReference>
<feature type="transmembrane region" description="Helical" evidence="11">
    <location>
        <begin position="266"/>
        <end position="297"/>
    </location>
</feature>
<comment type="subcellular location">
    <subcellularLocation>
        <location evidence="1">Cell membrane</location>
        <topology evidence="1">Multi-pass membrane protein</topology>
    </subcellularLocation>
</comment>
<evidence type="ECO:0000256" key="8">
    <source>
        <dbReference type="ARBA" id="ARBA00023136"/>
    </source>
</evidence>
<keyword evidence="8 10" id="KW-0472">Membrane</keyword>
<evidence type="ECO:0000259" key="12">
    <source>
        <dbReference type="Pfam" id="PF02687"/>
    </source>
</evidence>
<evidence type="ECO:0000256" key="5">
    <source>
        <dbReference type="ARBA" id="ARBA00022618"/>
    </source>
</evidence>
<keyword evidence="9 10" id="KW-0131">Cell cycle</keyword>
<evidence type="ECO:0000256" key="9">
    <source>
        <dbReference type="ARBA" id="ARBA00023306"/>
    </source>
</evidence>
<sequence>MAHFSRVLGFAFAHFYRNKGTSVAAIFILTITTLLITGLFFVRGASNYVIAQVQNKIDITAYFKADAAEDDILQVRQELLQDGEVVRAVEYVSQDQALADFNAKHQDDPTFERALQEVGQNPFLPSLNIITNGAAAEYENVANVLTQDKYAVLIEEVDFSEKRDTIEKVFAITGSITRFGLVAGVLLLLIAILVVFNTIKLIVETSGQEISTMRIVGASNWFIRAPFVIQGVIFGAISFAICFVATALIAYLLASGISVIMPGFNLFTFFLSNILIIMVIQLAAGAGLASLLSFMVVRKYLKV</sequence>
<dbReference type="PIRSF" id="PIRSF003097">
    <property type="entry name" value="FtsX"/>
    <property type="match status" value="1"/>
</dbReference>
<keyword evidence="7 11" id="KW-1133">Transmembrane helix</keyword>
<feature type="domain" description="ABC3 transporter permease C-terminal" evidence="12">
    <location>
        <begin position="182"/>
        <end position="284"/>
    </location>
</feature>
<evidence type="ECO:0000313" key="14">
    <source>
        <dbReference type="EMBL" id="OGZ65796.1"/>
    </source>
</evidence>
<evidence type="ECO:0000256" key="4">
    <source>
        <dbReference type="ARBA" id="ARBA00022475"/>
    </source>
</evidence>
<protein>
    <recommendedName>
        <fullName evidence="3 10">Cell division protein FtsX</fullName>
    </recommendedName>
</protein>
<feature type="domain" description="FtsX extracellular" evidence="13">
    <location>
        <begin position="58"/>
        <end position="146"/>
    </location>
</feature>
<dbReference type="InterPro" id="IPR003838">
    <property type="entry name" value="ABC3_permease_C"/>
</dbReference>
<feature type="transmembrane region" description="Helical" evidence="11">
    <location>
        <begin position="169"/>
        <end position="196"/>
    </location>
</feature>
<dbReference type="AlphaFoldDB" id="A0A1G2HTC4"/>
<dbReference type="GO" id="GO:0051301">
    <property type="term" value="P:cell division"/>
    <property type="evidence" value="ECO:0007669"/>
    <property type="project" value="UniProtKB-KW"/>
</dbReference>
<proteinExistence type="inferred from homology"/>
<evidence type="ECO:0000256" key="11">
    <source>
        <dbReference type="SAM" id="Phobius"/>
    </source>
</evidence>
<dbReference type="PANTHER" id="PTHR47755:SF1">
    <property type="entry name" value="CELL DIVISION PROTEIN FTSX"/>
    <property type="match status" value="1"/>
</dbReference>
<comment type="caution">
    <text evidence="14">The sequence shown here is derived from an EMBL/GenBank/DDBJ whole genome shotgun (WGS) entry which is preliminary data.</text>
</comment>
<evidence type="ECO:0000313" key="15">
    <source>
        <dbReference type="Proteomes" id="UP000178774"/>
    </source>
</evidence>
<dbReference type="Gene3D" id="3.30.70.3040">
    <property type="match status" value="1"/>
</dbReference>
<keyword evidence="6 11" id="KW-0812">Transmembrane</keyword>
<dbReference type="InterPro" id="IPR004513">
    <property type="entry name" value="FtsX"/>
</dbReference>
<dbReference type="GO" id="GO:0005886">
    <property type="term" value="C:plasma membrane"/>
    <property type="evidence" value="ECO:0007669"/>
    <property type="project" value="UniProtKB-SubCell"/>
</dbReference>
<feature type="transmembrane region" description="Helical" evidence="11">
    <location>
        <begin position="20"/>
        <end position="42"/>
    </location>
</feature>
<accession>A0A1G2HTC4</accession>
<evidence type="ECO:0000256" key="3">
    <source>
        <dbReference type="ARBA" id="ARBA00021907"/>
    </source>
</evidence>
<dbReference type="Proteomes" id="UP000178774">
    <property type="component" value="Unassembled WGS sequence"/>
</dbReference>
<gene>
    <name evidence="14" type="ORF">A2822_00875</name>
</gene>
<comment type="similarity">
    <text evidence="2 10">Belongs to the ABC-4 integral membrane protein family. FtsX subfamily.</text>
</comment>
<evidence type="ECO:0000256" key="1">
    <source>
        <dbReference type="ARBA" id="ARBA00004651"/>
    </source>
</evidence>
<keyword evidence="4 10" id="KW-1003">Cell membrane</keyword>
<keyword evidence="5 10" id="KW-0132">Cell division</keyword>
<dbReference type="InterPro" id="IPR040690">
    <property type="entry name" value="FtsX_ECD"/>
</dbReference>